<protein>
    <submittedName>
        <fullName evidence="4">Putative nucleic acid-binding Zn-ribbon protein</fullName>
    </submittedName>
</protein>
<keyword evidence="3" id="KW-0812">Transmembrane</keyword>
<dbReference type="EMBL" id="JACHJP010000021">
    <property type="protein sequence ID" value="MBB4920942.1"/>
    <property type="molecule type" value="Genomic_DNA"/>
</dbReference>
<feature type="transmembrane region" description="Helical" evidence="3">
    <location>
        <begin position="103"/>
        <end position="124"/>
    </location>
</feature>
<proteinExistence type="predicted"/>
<evidence type="ECO:0000313" key="5">
    <source>
        <dbReference type="Proteomes" id="UP000552644"/>
    </source>
</evidence>
<reference evidence="4 5" key="1">
    <citation type="submission" date="2020-08" db="EMBL/GenBank/DDBJ databases">
        <title>Genomic Encyclopedia of Type Strains, Phase III (KMG-III): the genomes of soil and plant-associated and newly described type strains.</title>
        <authorList>
            <person name="Whitman W."/>
        </authorList>
    </citation>
    <scope>NUCLEOTIDE SEQUENCE [LARGE SCALE GENOMIC DNA]</scope>
    <source>
        <strain evidence="4 5">CECT 8840</strain>
    </source>
</reference>
<dbReference type="Proteomes" id="UP000552644">
    <property type="component" value="Unassembled WGS sequence"/>
</dbReference>
<evidence type="ECO:0000313" key="4">
    <source>
        <dbReference type="EMBL" id="MBB4920942.1"/>
    </source>
</evidence>
<keyword evidence="1" id="KW-0175">Coiled coil</keyword>
<feature type="coiled-coil region" evidence="1">
    <location>
        <begin position="284"/>
        <end position="355"/>
    </location>
</feature>
<sequence>MFGISLRRRDAADDGQAVNGHDHDQAKAPLSPWTEGSGVREIRHYRVSPKGRPDRGDRLSGALLVTAGVIISAALAGAAVVAYDAQMRFAAANLPADHAAVSAPIVAALPDAGWVAMALVALVAALRGRSSLRARIGVLIFFGLSLGAQLLYAAPTVPSILVAVIAPVSLAWMLETLIVEVRRWAAARTGLDVSETPILTALLAGAWRLLRGLVGLMLWGIRLLLDRRGTWGGVRDWVLDTAPLAPGRTRASLAAAAALEQAGAAERQAELTAARADELVAAERAEMAARLDQVEAQIKAERAQLQEAQRDLAERLAETERAARDEERTAAAEQLAELRTELTEVRADADQERDRLVATVEAVREAERARSRKALAAERAEMDLVVESLRLAREECNRLAELASVPTGKARLLALYDRLQGVDSRYGDLDQAAALARELYEQAGLRSEGTARSYLYEHIKSSKADQMSVQGGMIEAGSQS</sequence>
<feature type="transmembrane region" description="Helical" evidence="3">
    <location>
        <begin position="62"/>
        <end position="83"/>
    </location>
</feature>
<dbReference type="AlphaFoldDB" id="A0A7W7QWC1"/>
<accession>A0A7W7QWC1</accession>
<feature type="region of interest" description="Disordered" evidence="2">
    <location>
        <begin position="1"/>
        <end position="35"/>
    </location>
</feature>
<feature type="transmembrane region" description="Helical" evidence="3">
    <location>
        <begin position="136"/>
        <end position="154"/>
    </location>
</feature>
<keyword evidence="5" id="KW-1185">Reference proteome</keyword>
<keyword evidence="3" id="KW-0472">Membrane</keyword>
<evidence type="ECO:0000256" key="1">
    <source>
        <dbReference type="SAM" id="Coils"/>
    </source>
</evidence>
<evidence type="ECO:0000256" key="2">
    <source>
        <dbReference type="SAM" id="MobiDB-lite"/>
    </source>
</evidence>
<comment type="caution">
    <text evidence="4">The sequence shown here is derived from an EMBL/GenBank/DDBJ whole genome shotgun (WGS) entry which is preliminary data.</text>
</comment>
<feature type="transmembrane region" description="Helical" evidence="3">
    <location>
        <begin position="199"/>
        <end position="221"/>
    </location>
</feature>
<name>A0A7W7QWC1_9ACTN</name>
<keyword evidence="3" id="KW-1133">Transmembrane helix</keyword>
<organism evidence="4 5">
    <name type="scientific">Streptosporangium saharense</name>
    <dbReference type="NCBI Taxonomy" id="1706840"/>
    <lineage>
        <taxon>Bacteria</taxon>
        <taxon>Bacillati</taxon>
        <taxon>Actinomycetota</taxon>
        <taxon>Actinomycetes</taxon>
        <taxon>Streptosporangiales</taxon>
        <taxon>Streptosporangiaceae</taxon>
        <taxon>Streptosporangium</taxon>
    </lineage>
</organism>
<dbReference type="RefSeq" id="WP_184725734.1">
    <property type="nucleotide sequence ID" value="NZ_JACHJP010000021.1"/>
</dbReference>
<evidence type="ECO:0000256" key="3">
    <source>
        <dbReference type="SAM" id="Phobius"/>
    </source>
</evidence>
<feature type="transmembrane region" description="Helical" evidence="3">
    <location>
        <begin position="160"/>
        <end position="179"/>
    </location>
</feature>
<gene>
    <name evidence="4" type="ORF">FHS44_008095</name>
</gene>